<dbReference type="GO" id="GO:0015629">
    <property type="term" value="C:actin cytoskeleton"/>
    <property type="evidence" value="ECO:0007669"/>
    <property type="project" value="TreeGrafter"/>
</dbReference>
<dbReference type="EMBL" id="DQ073559">
    <property type="protein sequence ID" value="AAZ31368.1"/>
    <property type="molecule type" value="mRNA"/>
</dbReference>
<dbReference type="SUPFAM" id="SSF50405">
    <property type="entry name" value="Actin-crosslinking proteins"/>
    <property type="match status" value="1"/>
</dbReference>
<accession>Q2FBK0</accession>
<dbReference type="AlphaFoldDB" id="Q2FBK0"/>
<dbReference type="InterPro" id="IPR008999">
    <property type="entry name" value="Actin-crosslinking"/>
</dbReference>
<sequence length="158" mass="17650">MKFKAKMKLCILFMMVTSLFAKEKRATLVHKVAIKALVNGLFVCAEKAGKQSLRANRAQIGPWETFEISFSDSQTLTLKSFANGKFVCAEKNGQFPLIANRDQAGPWETFTIVPNKEGVALKSHANGKFVTAENAGKSYLIANRDNADIWERFVIIYL</sequence>
<keyword evidence="6" id="KW-0560">Oxidoreductase</keyword>
<name>Q2FBK0_HYDVU</name>
<dbReference type="InterPro" id="IPR010414">
    <property type="entry name" value="FRG1"/>
</dbReference>
<dbReference type="OrthoDB" id="10067914at2759"/>
<protein>
    <submittedName>
        <fullName evidence="6">PPOD2 peroxidase short form</fullName>
    </submittedName>
</protein>
<feature type="chain" id="PRO_5010972871" evidence="4">
    <location>
        <begin position="22"/>
        <end position="158"/>
    </location>
</feature>
<dbReference type="GO" id="GO:0051017">
    <property type="term" value="P:actin filament bundle assembly"/>
    <property type="evidence" value="ECO:0007669"/>
    <property type="project" value="TreeGrafter"/>
</dbReference>
<evidence type="ECO:0000256" key="2">
    <source>
        <dbReference type="ARBA" id="ARBA00010878"/>
    </source>
</evidence>
<dbReference type="CDD" id="cd00257">
    <property type="entry name" value="beta-trefoil_FSCN-like"/>
    <property type="match status" value="1"/>
</dbReference>
<dbReference type="GO" id="GO:0016477">
    <property type="term" value="P:cell migration"/>
    <property type="evidence" value="ECO:0007669"/>
    <property type="project" value="TreeGrafter"/>
</dbReference>
<reference evidence="6" key="1">
    <citation type="journal article" date="2006" name="Dev. Genes Evol.">
        <title>Foot differentiation and genomic plasticity in Hydra: lessons from the PPOD gene family.</title>
        <authorList>
            <person name="Thomsen S."/>
            <person name="Bosch T.C."/>
        </authorList>
    </citation>
    <scope>NUCLEOTIDE SEQUENCE</scope>
    <source>
        <strain evidence="5">105</strain>
        <strain evidence="6">Basel</strain>
    </source>
</reference>
<evidence type="ECO:0000256" key="4">
    <source>
        <dbReference type="SAM" id="SignalP"/>
    </source>
</evidence>
<organism evidence="6">
    <name type="scientific">Hydra vulgaris</name>
    <name type="common">Hydra</name>
    <name type="synonym">Hydra attenuata</name>
    <dbReference type="NCBI Taxonomy" id="6087"/>
    <lineage>
        <taxon>Eukaryota</taxon>
        <taxon>Metazoa</taxon>
        <taxon>Cnidaria</taxon>
        <taxon>Hydrozoa</taxon>
        <taxon>Hydroidolina</taxon>
        <taxon>Anthoathecata</taxon>
        <taxon>Aplanulata</taxon>
        <taxon>Hydridae</taxon>
        <taxon>Hydra</taxon>
    </lineage>
</organism>
<keyword evidence="6" id="KW-0575">Peroxidase</keyword>
<dbReference type="GO" id="GO:0005730">
    <property type="term" value="C:nucleolus"/>
    <property type="evidence" value="ECO:0007669"/>
    <property type="project" value="UniProtKB-SubCell"/>
</dbReference>
<keyword evidence="4" id="KW-0732">Signal</keyword>
<dbReference type="PANTHER" id="PTHR10551:SF14">
    <property type="entry name" value="CELLULASE CONTAINING PROTEIN, EXPRESSED"/>
    <property type="match status" value="1"/>
</dbReference>
<dbReference type="EMBL" id="DQ073558">
    <property type="protein sequence ID" value="AAZ31367.1"/>
    <property type="molecule type" value="mRNA"/>
</dbReference>
<evidence type="ECO:0000256" key="3">
    <source>
        <dbReference type="ARBA" id="ARBA00023242"/>
    </source>
</evidence>
<proteinExistence type="evidence at transcript level"/>
<dbReference type="GO" id="GO:0004601">
    <property type="term" value="F:peroxidase activity"/>
    <property type="evidence" value="ECO:0007669"/>
    <property type="project" value="UniProtKB-KW"/>
</dbReference>
<comment type="similarity">
    <text evidence="2">Belongs to the FRG1 family.</text>
</comment>
<evidence type="ECO:0000256" key="1">
    <source>
        <dbReference type="ARBA" id="ARBA00004604"/>
    </source>
</evidence>
<comment type="subcellular location">
    <subcellularLocation>
        <location evidence="1">Nucleus</location>
        <location evidence="1">Nucleolus</location>
    </subcellularLocation>
</comment>
<feature type="signal peptide" evidence="4">
    <location>
        <begin position="1"/>
        <end position="21"/>
    </location>
</feature>
<dbReference type="GO" id="GO:0005737">
    <property type="term" value="C:cytoplasm"/>
    <property type="evidence" value="ECO:0007669"/>
    <property type="project" value="TreeGrafter"/>
</dbReference>
<evidence type="ECO:0000313" key="6">
    <source>
        <dbReference type="EMBL" id="AAZ31368.1"/>
    </source>
</evidence>
<dbReference type="Gene3D" id="2.80.10.50">
    <property type="match status" value="1"/>
</dbReference>
<dbReference type="PANTHER" id="PTHR10551">
    <property type="entry name" value="FASCIN"/>
    <property type="match status" value="1"/>
</dbReference>
<keyword evidence="3" id="KW-0539">Nucleus</keyword>
<evidence type="ECO:0000313" key="5">
    <source>
        <dbReference type="EMBL" id="AAZ31367.1"/>
    </source>
</evidence>
<dbReference type="GO" id="GO:0051015">
    <property type="term" value="F:actin filament binding"/>
    <property type="evidence" value="ECO:0007669"/>
    <property type="project" value="InterPro"/>
</dbReference>
<dbReference type="Pfam" id="PF06229">
    <property type="entry name" value="FRG1"/>
    <property type="match status" value="1"/>
</dbReference>
<dbReference type="InterPro" id="IPR010431">
    <property type="entry name" value="Fascin"/>
</dbReference>
<dbReference type="GO" id="GO:0007163">
    <property type="term" value="P:establishment or maintenance of cell polarity"/>
    <property type="evidence" value="ECO:0007669"/>
    <property type="project" value="TreeGrafter"/>
</dbReference>
<accession>Q2FBK1</accession>